<keyword evidence="3" id="KW-0132">Cell division</keyword>
<protein>
    <submittedName>
        <fullName evidence="3">Cell division protein ZipA</fullName>
    </submittedName>
</protein>
<evidence type="ECO:0000313" key="4">
    <source>
        <dbReference type="Proteomes" id="UP000326354"/>
    </source>
</evidence>
<dbReference type="RefSeq" id="WP_173013129.1">
    <property type="nucleotide sequence ID" value="NZ_AP019860.1"/>
</dbReference>
<dbReference type="EMBL" id="AP019860">
    <property type="protein sequence ID" value="BBM82529.1"/>
    <property type="molecule type" value="Genomic_DNA"/>
</dbReference>
<keyword evidence="1" id="KW-0040">ANK repeat</keyword>
<dbReference type="GO" id="GO:0051301">
    <property type="term" value="P:cell division"/>
    <property type="evidence" value="ECO:0007669"/>
    <property type="project" value="UniProtKB-KW"/>
</dbReference>
<dbReference type="AlphaFoldDB" id="A0A5S9IIM5"/>
<dbReference type="PROSITE" id="PS50297">
    <property type="entry name" value="ANK_REP_REGION"/>
    <property type="match status" value="1"/>
</dbReference>
<dbReference type="PROSITE" id="PS51257">
    <property type="entry name" value="PROKAR_LIPOPROTEIN"/>
    <property type="match status" value="1"/>
</dbReference>
<accession>A0A5S9IIM5</accession>
<proteinExistence type="predicted"/>
<evidence type="ECO:0000313" key="3">
    <source>
        <dbReference type="EMBL" id="BBM82529.1"/>
    </source>
</evidence>
<feature type="repeat" description="ANK" evidence="1">
    <location>
        <begin position="224"/>
        <end position="256"/>
    </location>
</feature>
<dbReference type="SMART" id="SM00248">
    <property type="entry name" value="ANK"/>
    <property type="match status" value="2"/>
</dbReference>
<dbReference type="PANTHER" id="PTHR24184:SF11">
    <property type="entry name" value="ANKYRIN REPEAT AND SOCS BOX CONTAINING 3"/>
    <property type="match status" value="1"/>
</dbReference>
<dbReference type="KEGG" id="uam:UABAM_00872"/>
<keyword evidence="3" id="KW-0131">Cell cycle</keyword>
<dbReference type="PANTHER" id="PTHR24184">
    <property type="entry name" value="SI:CH211-189E2.2"/>
    <property type="match status" value="1"/>
</dbReference>
<reference evidence="3 4" key="1">
    <citation type="submission" date="2019-08" db="EMBL/GenBank/DDBJ databases">
        <title>Complete genome sequence of Candidatus Uab amorphum.</title>
        <authorList>
            <person name="Shiratori T."/>
            <person name="Suzuki S."/>
            <person name="Kakizawa Y."/>
            <person name="Ishida K."/>
        </authorList>
    </citation>
    <scope>NUCLEOTIDE SEQUENCE [LARGE SCALE GENOMIC DNA]</scope>
    <source>
        <strain evidence="3 4">SRT547</strain>
    </source>
</reference>
<evidence type="ECO:0000256" key="1">
    <source>
        <dbReference type="PROSITE-ProRule" id="PRU00023"/>
    </source>
</evidence>
<dbReference type="SUPFAM" id="SSF48403">
    <property type="entry name" value="Ankyrin repeat"/>
    <property type="match status" value="1"/>
</dbReference>
<dbReference type="PROSITE" id="PS50088">
    <property type="entry name" value="ANK_REPEAT"/>
    <property type="match status" value="1"/>
</dbReference>
<dbReference type="InterPro" id="IPR002110">
    <property type="entry name" value="Ankyrin_rpt"/>
</dbReference>
<dbReference type="Proteomes" id="UP000326354">
    <property type="component" value="Chromosome"/>
</dbReference>
<feature type="compositionally biased region" description="Low complexity" evidence="2">
    <location>
        <begin position="49"/>
        <end position="133"/>
    </location>
</feature>
<organism evidence="3 4">
    <name type="scientific">Uabimicrobium amorphum</name>
    <dbReference type="NCBI Taxonomy" id="2596890"/>
    <lineage>
        <taxon>Bacteria</taxon>
        <taxon>Pseudomonadati</taxon>
        <taxon>Planctomycetota</taxon>
        <taxon>Candidatus Uabimicrobiia</taxon>
        <taxon>Candidatus Uabimicrobiales</taxon>
        <taxon>Candidatus Uabimicrobiaceae</taxon>
        <taxon>Candidatus Uabimicrobium</taxon>
    </lineage>
</organism>
<name>A0A5S9IIM5_UABAM</name>
<gene>
    <name evidence="3" type="ORF">UABAM_00872</name>
</gene>
<dbReference type="InterPro" id="IPR036770">
    <property type="entry name" value="Ankyrin_rpt-contain_sf"/>
</dbReference>
<dbReference type="Gene3D" id="1.25.40.20">
    <property type="entry name" value="Ankyrin repeat-containing domain"/>
    <property type="match status" value="1"/>
</dbReference>
<dbReference type="Pfam" id="PF12796">
    <property type="entry name" value="Ank_2"/>
    <property type="match status" value="1"/>
</dbReference>
<feature type="region of interest" description="Disordered" evidence="2">
    <location>
        <begin position="36"/>
        <end position="147"/>
    </location>
</feature>
<keyword evidence="4" id="KW-1185">Reference proteome</keyword>
<sequence>MRSIIFILLVFAVVGCKTTQKTNKTTTDNTKIVKNDQANTTVSTDKTHNSSTQPNNTNNTPRNTDTNETQSSQTQPATTETVQAQPTTQPVQTQPVTQPTTTQPVQTQPATTQPTQTQPATTQPKPTKPTTQPSVRNNTAQIKSEAEKIRKSYNSLSGSFHPTTVVENFHFKDHLQFLVRANVRDDRGYNMLMLACEFGYLYIVQDILRENAQSSFVNQPSTDGGKTAVMIAADLGHADIVELLMINGANAKLKRDNGKTAIDFAQYRYENSTGQQQQKFKRILDSLQGIQGY</sequence>
<evidence type="ECO:0000256" key="2">
    <source>
        <dbReference type="SAM" id="MobiDB-lite"/>
    </source>
</evidence>